<gene>
    <name evidence="1" type="ORF">DFH07DRAFT_761577</name>
</gene>
<accession>A0AAD7HDQ6</accession>
<comment type="caution">
    <text evidence="1">The sequence shown here is derived from an EMBL/GenBank/DDBJ whole genome shotgun (WGS) entry which is preliminary data.</text>
</comment>
<reference evidence="1" key="1">
    <citation type="submission" date="2023-03" db="EMBL/GenBank/DDBJ databases">
        <title>Massive genome expansion in bonnet fungi (Mycena s.s.) driven by repeated elements and novel gene families across ecological guilds.</title>
        <authorList>
            <consortium name="Lawrence Berkeley National Laboratory"/>
            <person name="Harder C.B."/>
            <person name="Miyauchi S."/>
            <person name="Viragh M."/>
            <person name="Kuo A."/>
            <person name="Thoen E."/>
            <person name="Andreopoulos B."/>
            <person name="Lu D."/>
            <person name="Skrede I."/>
            <person name="Drula E."/>
            <person name="Henrissat B."/>
            <person name="Morin E."/>
            <person name="Kohler A."/>
            <person name="Barry K."/>
            <person name="LaButti K."/>
            <person name="Morin E."/>
            <person name="Salamov A."/>
            <person name="Lipzen A."/>
            <person name="Mereny Z."/>
            <person name="Hegedus B."/>
            <person name="Baldrian P."/>
            <person name="Stursova M."/>
            <person name="Weitz H."/>
            <person name="Taylor A."/>
            <person name="Grigoriev I.V."/>
            <person name="Nagy L.G."/>
            <person name="Martin F."/>
            <person name="Kauserud H."/>
        </authorList>
    </citation>
    <scope>NUCLEOTIDE SEQUENCE</scope>
    <source>
        <strain evidence="1">CBHHK188m</strain>
    </source>
</reference>
<name>A0AAD7HDQ6_9AGAR</name>
<protein>
    <submittedName>
        <fullName evidence="1">Uncharacterized protein</fullName>
    </submittedName>
</protein>
<dbReference type="EMBL" id="JARJLG010000306">
    <property type="protein sequence ID" value="KAJ7718400.1"/>
    <property type="molecule type" value="Genomic_DNA"/>
</dbReference>
<organism evidence="1 2">
    <name type="scientific">Mycena maculata</name>
    <dbReference type="NCBI Taxonomy" id="230809"/>
    <lineage>
        <taxon>Eukaryota</taxon>
        <taxon>Fungi</taxon>
        <taxon>Dikarya</taxon>
        <taxon>Basidiomycota</taxon>
        <taxon>Agaricomycotina</taxon>
        <taxon>Agaricomycetes</taxon>
        <taxon>Agaricomycetidae</taxon>
        <taxon>Agaricales</taxon>
        <taxon>Marasmiineae</taxon>
        <taxon>Mycenaceae</taxon>
        <taxon>Mycena</taxon>
    </lineage>
</organism>
<keyword evidence="2" id="KW-1185">Reference proteome</keyword>
<evidence type="ECO:0000313" key="2">
    <source>
        <dbReference type="Proteomes" id="UP001215280"/>
    </source>
</evidence>
<proteinExistence type="predicted"/>
<dbReference type="Proteomes" id="UP001215280">
    <property type="component" value="Unassembled WGS sequence"/>
</dbReference>
<sequence length="102" mass="11400">MGNTQLDISSTSEDERVNAFWSVVILDNFWVVANGSPTSIPYGINIDTPWPSSSEVRFLDYSRPVLIWGLGIGRCNDKQVLEWTRFGGFMLLGTPCQSINTI</sequence>
<evidence type="ECO:0000313" key="1">
    <source>
        <dbReference type="EMBL" id="KAJ7718400.1"/>
    </source>
</evidence>
<dbReference type="AlphaFoldDB" id="A0AAD7HDQ6"/>